<dbReference type="AlphaFoldDB" id="A0A398CID0"/>
<gene>
    <name evidence="2" type="ORF">D3H35_15310</name>
</gene>
<dbReference type="EMBL" id="QXJM01000039">
    <property type="protein sequence ID" value="RIE02125.1"/>
    <property type="molecule type" value="Genomic_DNA"/>
</dbReference>
<organism evidence="2 3">
    <name type="scientific">Cohnella faecalis</name>
    <dbReference type="NCBI Taxonomy" id="2315694"/>
    <lineage>
        <taxon>Bacteria</taxon>
        <taxon>Bacillati</taxon>
        <taxon>Bacillota</taxon>
        <taxon>Bacilli</taxon>
        <taxon>Bacillales</taxon>
        <taxon>Paenibacillaceae</taxon>
        <taxon>Cohnella</taxon>
    </lineage>
</organism>
<feature type="coiled-coil region" evidence="1">
    <location>
        <begin position="45"/>
        <end position="72"/>
    </location>
</feature>
<keyword evidence="3" id="KW-1185">Reference proteome</keyword>
<dbReference type="OrthoDB" id="2679415at2"/>
<protein>
    <submittedName>
        <fullName evidence="2">Uncharacterized protein</fullName>
    </submittedName>
</protein>
<dbReference type="Gene3D" id="1.10.287.540">
    <property type="entry name" value="Helix hairpin bin"/>
    <property type="match status" value="1"/>
</dbReference>
<dbReference type="RefSeq" id="WP_119150164.1">
    <property type="nucleotide sequence ID" value="NZ_JBHSOV010000009.1"/>
</dbReference>
<dbReference type="Proteomes" id="UP000266340">
    <property type="component" value="Unassembled WGS sequence"/>
</dbReference>
<name>A0A398CID0_9BACL</name>
<reference evidence="2 3" key="1">
    <citation type="submission" date="2018-09" db="EMBL/GenBank/DDBJ databases">
        <title>Cohnella cavernae sp. nov., isolated from a karst cave.</title>
        <authorList>
            <person name="Zhu H."/>
        </authorList>
    </citation>
    <scope>NUCLEOTIDE SEQUENCE [LARGE SCALE GENOMIC DNA]</scope>
    <source>
        <strain evidence="2 3">K2E09-144</strain>
    </source>
</reference>
<keyword evidence="1" id="KW-0175">Coiled coil</keyword>
<evidence type="ECO:0000313" key="3">
    <source>
        <dbReference type="Proteomes" id="UP000266340"/>
    </source>
</evidence>
<accession>A0A398CID0</accession>
<proteinExistence type="predicted"/>
<evidence type="ECO:0000256" key="1">
    <source>
        <dbReference type="SAM" id="Coils"/>
    </source>
</evidence>
<sequence length="107" mass="12720">MSEKLLNEVLGELRAFKSEFREFKSEMLDFKTEMLDFKFEMQDFKLDTEIRLERTESKIDRLERKLDATFEQVVRNTEHDSKWNEIAVSVEEQQTDIKILKKLAAGG</sequence>
<comment type="caution">
    <text evidence="2">The sequence shown here is derived from an EMBL/GenBank/DDBJ whole genome shotgun (WGS) entry which is preliminary data.</text>
</comment>
<evidence type="ECO:0000313" key="2">
    <source>
        <dbReference type="EMBL" id="RIE02125.1"/>
    </source>
</evidence>